<evidence type="ECO:0000313" key="3">
    <source>
        <dbReference type="EMBL" id="KAK0507305.1"/>
    </source>
</evidence>
<feature type="compositionally biased region" description="Low complexity" evidence="2">
    <location>
        <begin position="213"/>
        <end position="225"/>
    </location>
</feature>
<evidence type="ECO:0000313" key="4">
    <source>
        <dbReference type="Proteomes" id="UP001166286"/>
    </source>
</evidence>
<accession>A0AA39QSK6</accession>
<name>A0AA39QSK6_9LECA</name>
<comment type="caution">
    <text evidence="3">The sequence shown here is derived from an EMBL/GenBank/DDBJ whole genome shotgun (WGS) entry which is preliminary data.</text>
</comment>
<feature type="coiled-coil region" evidence="1">
    <location>
        <begin position="386"/>
        <end position="448"/>
    </location>
</feature>
<gene>
    <name evidence="3" type="ORF">JMJ35_010343</name>
</gene>
<reference evidence="3" key="1">
    <citation type="submission" date="2023-03" db="EMBL/GenBank/DDBJ databases">
        <title>Complete genome of Cladonia borealis.</title>
        <authorList>
            <person name="Park H."/>
        </authorList>
    </citation>
    <scope>NUCLEOTIDE SEQUENCE</scope>
    <source>
        <strain evidence="3">ANT050790</strain>
    </source>
</reference>
<evidence type="ECO:0000256" key="1">
    <source>
        <dbReference type="SAM" id="Coils"/>
    </source>
</evidence>
<proteinExistence type="predicted"/>
<dbReference type="AlphaFoldDB" id="A0AA39QSK6"/>
<keyword evidence="1" id="KW-0175">Coiled coil</keyword>
<feature type="compositionally biased region" description="Polar residues" evidence="2">
    <location>
        <begin position="307"/>
        <end position="317"/>
    </location>
</feature>
<feature type="region of interest" description="Disordered" evidence="2">
    <location>
        <begin position="292"/>
        <end position="318"/>
    </location>
</feature>
<keyword evidence="4" id="KW-1185">Reference proteome</keyword>
<dbReference type="EMBL" id="JAFEKC020000024">
    <property type="protein sequence ID" value="KAK0507305.1"/>
    <property type="molecule type" value="Genomic_DNA"/>
</dbReference>
<protein>
    <submittedName>
        <fullName evidence="3">Uncharacterized protein</fullName>
    </submittedName>
</protein>
<dbReference type="Proteomes" id="UP001166286">
    <property type="component" value="Unassembled WGS sequence"/>
</dbReference>
<sequence>MSQATDDQLALALTDWERLLQIIIDLTTSHSDCTTINALFCKRVISLNPTFFFTSTTALSINLQRLGKLRAGLMKIGIPTVTDSRMVSICEQLIQLKTASHPALTEFHFEHAVEKGELQRLKDLEQWAATRLAVNSSFPDAKCALGKLDRITGYELRQLSPHGVNSDDSTFLKALELGAKIRKGLSSGQHHFIDRIIASKIDALQTSKAITFSSTSPGESSSSPPEKAKSKNDDKTAESKEQVIILQNKVEGLEATIRTLKRDQQVMAEDKRALTRERDNLALALKPIENQKSGLRPGLSQERKAYSSLQSASQEQGSLAMDVEKLKAEMSQLSKASGTSGDMGKALGELLGKFRGEQLRLEDGIKCISDKLEHAEGANTALAMNADNLAAENAHMKAELAKSHENLAQTTISPSIHRARASVQDPTVQVLMTERTRLERELAKANGALSTIRSSLSSYPVASPTTPNASDATGRVVSQTNGVLPQTDEVARRWAFMNAREIQGTNTTIDTSKPNTNITSQAPSGDAMDYIGNTNGWCINGAALAPSTVVHATERTPSPSGSVESEL</sequence>
<evidence type="ECO:0000256" key="2">
    <source>
        <dbReference type="SAM" id="MobiDB-lite"/>
    </source>
</evidence>
<organism evidence="3 4">
    <name type="scientific">Cladonia borealis</name>
    <dbReference type="NCBI Taxonomy" id="184061"/>
    <lineage>
        <taxon>Eukaryota</taxon>
        <taxon>Fungi</taxon>
        <taxon>Dikarya</taxon>
        <taxon>Ascomycota</taxon>
        <taxon>Pezizomycotina</taxon>
        <taxon>Lecanoromycetes</taxon>
        <taxon>OSLEUM clade</taxon>
        <taxon>Lecanoromycetidae</taxon>
        <taxon>Lecanorales</taxon>
        <taxon>Lecanorineae</taxon>
        <taxon>Cladoniaceae</taxon>
        <taxon>Cladonia</taxon>
    </lineage>
</organism>
<feature type="region of interest" description="Disordered" evidence="2">
    <location>
        <begin position="212"/>
        <end position="240"/>
    </location>
</feature>
<feature type="compositionally biased region" description="Basic and acidic residues" evidence="2">
    <location>
        <begin position="226"/>
        <end position="240"/>
    </location>
</feature>